<dbReference type="AlphaFoldDB" id="A0A8J2QMD3"/>
<evidence type="ECO:0000313" key="2">
    <source>
        <dbReference type="Proteomes" id="UP000789524"/>
    </source>
</evidence>
<dbReference type="Proteomes" id="UP000789524">
    <property type="component" value="Unassembled WGS sequence"/>
</dbReference>
<proteinExistence type="predicted"/>
<evidence type="ECO:0000313" key="1">
    <source>
        <dbReference type="EMBL" id="CAG9565335.1"/>
    </source>
</evidence>
<comment type="caution">
    <text evidence="1">The sequence shown here is derived from an EMBL/GenBank/DDBJ whole genome shotgun (WGS) entry which is preliminary data.</text>
</comment>
<accession>A0A8J2QMD3</accession>
<reference evidence="1" key="1">
    <citation type="submission" date="2021-09" db="EMBL/GenBank/DDBJ databases">
        <authorList>
            <person name="Martin H S."/>
        </authorList>
    </citation>
    <scope>NUCLEOTIDE SEQUENCE</scope>
</reference>
<name>A0A8J2QMD3_9NEOP</name>
<dbReference type="EMBL" id="CAKASE010000053">
    <property type="protein sequence ID" value="CAG9565335.1"/>
    <property type="molecule type" value="Genomic_DNA"/>
</dbReference>
<protein>
    <submittedName>
        <fullName evidence="1">(African queen) hypothetical protein</fullName>
    </submittedName>
</protein>
<gene>
    <name evidence="1" type="ORF">DCHRY22_LOCUS6190</name>
</gene>
<keyword evidence="2" id="KW-1185">Reference proteome</keyword>
<sequence>MAYIFAAGRRTHTFVPEQKITIAFLTEKDGQMAEKRRKKRQPFCLAHLGRGEGIKIQIRLNPKPSSPRIKLSSLGDLASIQDYEIKSSSVRCWTDKKNNNNSAVPFVTKVTIGFTPSHLNSGSPTLGPFTINGWGPQDLLIQSN</sequence>
<organism evidence="1 2">
    <name type="scientific">Danaus chrysippus</name>
    <name type="common">African queen</name>
    <dbReference type="NCBI Taxonomy" id="151541"/>
    <lineage>
        <taxon>Eukaryota</taxon>
        <taxon>Metazoa</taxon>
        <taxon>Ecdysozoa</taxon>
        <taxon>Arthropoda</taxon>
        <taxon>Hexapoda</taxon>
        <taxon>Insecta</taxon>
        <taxon>Pterygota</taxon>
        <taxon>Neoptera</taxon>
        <taxon>Endopterygota</taxon>
        <taxon>Lepidoptera</taxon>
        <taxon>Glossata</taxon>
        <taxon>Ditrysia</taxon>
        <taxon>Papilionoidea</taxon>
        <taxon>Nymphalidae</taxon>
        <taxon>Danainae</taxon>
        <taxon>Danaini</taxon>
        <taxon>Danaina</taxon>
        <taxon>Danaus</taxon>
        <taxon>Anosia</taxon>
    </lineage>
</organism>